<dbReference type="GO" id="GO:0005576">
    <property type="term" value="C:extracellular region"/>
    <property type="evidence" value="ECO:0007669"/>
    <property type="project" value="UniProtKB-SubCell"/>
</dbReference>
<proteinExistence type="predicted"/>
<dbReference type="OrthoDB" id="9797664at2"/>
<organism evidence="3 4">
    <name type="scientific">Proteobacteria bacterium 228</name>
    <dbReference type="NCBI Taxonomy" id="2083153"/>
    <lineage>
        <taxon>Bacteria</taxon>
        <taxon>Pseudomonadati</taxon>
        <taxon>Pseudomonadota</taxon>
    </lineage>
</organism>
<protein>
    <recommendedName>
        <fullName evidence="5">Gluconolactonase</fullName>
    </recommendedName>
</protein>
<evidence type="ECO:0000313" key="4">
    <source>
        <dbReference type="Proteomes" id="UP000238196"/>
    </source>
</evidence>
<name>A0A2S5KGW9_9PROT</name>
<evidence type="ECO:0000256" key="1">
    <source>
        <dbReference type="ARBA" id="ARBA00004613"/>
    </source>
</evidence>
<evidence type="ECO:0000313" key="3">
    <source>
        <dbReference type="EMBL" id="PPC74057.1"/>
    </source>
</evidence>
<dbReference type="PANTHER" id="PTHR10009:SF18">
    <property type="entry name" value="PROTEIN YELLOW-LIKE PROTEIN"/>
    <property type="match status" value="1"/>
</dbReference>
<dbReference type="Pfam" id="PF03022">
    <property type="entry name" value="MRJP"/>
    <property type="match status" value="1"/>
</dbReference>
<gene>
    <name evidence="3" type="ORF">C4K68_27935</name>
</gene>
<reference evidence="3 4" key="1">
    <citation type="submission" date="2018-02" db="EMBL/GenBank/DDBJ databases">
        <title>novel marine gammaproteobacteria from coastal saline agro ecosystem.</title>
        <authorList>
            <person name="Krishnan R."/>
            <person name="Ramesh Kumar N."/>
        </authorList>
    </citation>
    <scope>NUCLEOTIDE SEQUENCE [LARGE SCALE GENOMIC DNA]</scope>
    <source>
        <strain evidence="3 4">228</strain>
    </source>
</reference>
<evidence type="ECO:0000256" key="2">
    <source>
        <dbReference type="ARBA" id="ARBA00022525"/>
    </source>
</evidence>
<keyword evidence="2" id="KW-0964">Secreted</keyword>
<accession>A0A2S5KGW9</accession>
<comment type="subcellular location">
    <subcellularLocation>
        <location evidence="1">Secreted</location>
    </subcellularLocation>
</comment>
<dbReference type="InterPro" id="IPR017996">
    <property type="entry name" value="MRJP/yellow-related"/>
</dbReference>
<dbReference type="AlphaFoldDB" id="A0A2S5KGW9"/>
<dbReference type="PANTHER" id="PTHR10009">
    <property type="entry name" value="PROTEIN YELLOW-RELATED"/>
    <property type="match status" value="1"/>
</dbReference>
<sequence length="392" mass="43844">MTMACLFSSALSATELTAQEVVAEWNSLPYQIQDQKIRTQWESSELYGKALVQGLKLDSHGTMYVSTARWGGSAIPATLSKLVKESDGKYTLHAFPNEHLNDVNNPDGLKAVLGFEVDRNDVMWILDQGHIAGAPSAQGDQKLVLWDLKNNKELQRYNFSNEEADQKCSFLNDITVDNDSGFAYIADSGIFCSPLHGGLIIYDSINKKARRILDQSDVTNDQPGFIFNIDNRPVTKSSPMKTGADGIVLSGDKKTLYWTNLTGNKLYSLETDLLRDFSVSEESIRKAVKVENILPSNTDGITADREGNLYMSALTLNGLMYRDHANGAISRLTFNPEMSWPDTLAWGPEGSLYVMSNHLNRWVDGDMNFKDPLIPNFRIWKLPLNKQSYLKP</sequence>
<dbReference type="Proteomes" id="UP000238196">
    <property type="component" value="Unassembled WGS sequence"/>
</dbReference>
<dbReference type="SUPFAM" id="SSF63829">
    <property type="entry name" value="Calcium-dependent phosphotriesterase"/>
    <property type="match status" value="1"/>
</dbReference>
<dbReference type="InterPro" id="IPR011042">
    <property type="entry name" value="6-blade_b-propeller_TolB-like"/>
</dbReference>
<dbReference type="Gene3D" id="2.120.10.30">
    <property type="entry name" value="TolB, C-terminal domain"/>
    <property type="match status" value="1"/>
</dbReference>
<dbReference type="EMBL" id="PRLP01000169">
    <property type="protein sequence ID" value="PPC74057.1"/>
    <property type="molecule type" value="Genomic_DNA"/>
</dbReference>
<comment type="caution">
    <text evidence="3">The sequence shown here is derived from an EMBL/GenBank/DDBJ whole genome shotgun (WGS) entry which is preliminary data.</text>
</comment>
<evidence type="ECO:0008006" key="5">
    <source>
        <dbReference type="Google" id="ProtNLM"/>
    </source>
</evidence>